<evidence type="ECO:0000313" key="3">
    <source>
        <dbReference type="Proteomes" id="UP001317870"/>
    </source>
</evidence>
<feature type="domain" description="PPM-type phosphatase" evidence="1">
    <location>
        <begin position="20"/>
        <end position="245"/>
    </location>
</feature>
<dbReference type="SMART" id="SM00331">
    <property type="entry name" value="PP2C_SIG"/>
    <property type="match status" value="1"/>
</dbReference>
<name>A0ABN6U3F4_9NOCA</name>
<dbReference type="SMART" id="SM00332">
    <property type="entry name" value="PP2Cc"/>
    <property type="match status" value="1"/>
</dbReference>
<accession>A0ABN6U3F4</accession>
<proteinExistence type="predicted"/>
<sequence>MHTGTTASMPRIETSWLGGSMGASASRRASRSINADAVAIETDALTGATAFVVADGVGDHLLGARAARTAAAAAARAGARDGARAGILAAQDELLREVPEPSADAVLVVAVLPSAGHPDGPCEVAWVGDCRAYRWNGRVLHQITSDHTVAEFYRARGRVPTARMGHLVTTSARTVRPDHIGYAATGSSTGRLLLSTDGVHKPLGIAAVKAILAEGEAASVIANSLVDAALLAGGRDNATALVVDLPSRTG</sequence>
<evidence type="ECO:0000313" key="2">
    <source>
        <dbReference type="EMBL" id="BDT99783.1"/>
    </source>
</evidence>
<evidence type="ECO:0000259" key="1">
    <source>
        <dbReference type="PROSITE" id="PS51746"/>
    </source>
</evidence>
<dbReference type="RefSeq" id="WP_281879965.1">
    <property type="nucleotide sequence ID" value="NZ_AP026976.1"/>
</dbReference>
<dbReference type="Proteomes" id="UP001317870">
    <property type="component" value="Chromosome"/>
</dbReference>
<dbReference type="PROSITE" id="PS51746">
    <property type="entry name" value="PPM_2"/>
    <property type="match status" value="1"/>
</dbReference>
<dbReference type="InterPro" id="IPR036457">
    <property type="entry name" value="PPM-type-like_dom_sf"/>
</dbReference>
<keyword evidence="3" id="KW-1185">Reference proteome</keyword>
<dbReference type="EMBL" id="AP026978">
    <property type="protein sequence ID" value="BDT99783.1"/>
    <property type="molecule type" value="Genomic_DNA"/>
</dbReference>
<reference evidence="2 3" key="1">
    <citation type="submission" date="2022-11" db="EMBL/GenBank/DDBJ databases">
        <title>Genome Sequencing of Nocardia sp. ON39_IFM12276 and assembly.</title>
        <authorList>
            <person name="Shimojima M."/>
            <person name="Toyokawa M."/>
            <person name="Uesaka K."/>
        </authorList>
    </citation>
    <scope>NUCLEOTIDE SEQUENCE [LARGE SCALE GENOMIC DNA]</scope>
    <source>
        <strain evidence="2 3">IFM 12276</strain>
    </source>
</reference>
<dbReference type="Gene3D" id="3.60.40.10">
    <property type="entry name" value="PPM-type phosphatase domain"/>
    <property type="match status" value="1"/>
</dbReference>
<dbReference type="SUPFAM" id="SSF81606">
    <property type="entry name" value="PP2C-like"/>
    <property type="match status" value="1"/>
</dbReference>
<protein>
    <submittedName>
        <fullName evidence="2">Serine/threonine protein phosphatase</fullName>
    </submittedName>
</protein>
<gene>
    <name evidence="2" type="ORF">IFM12276_28120</name>
</gene>
<dbReference type="InterPro" id="IPR001932">
    <property type="entry name" value="PPM-type_phosphatase-like_dom"/>
</dbReference>
<organism evidence="2 3">
    <name type="scientific">Nocardia sputorum</name>
    <dbReference type="NCBI Taxonomy" id="2984338"/>
    <lineage>
        <taxon>Bacteria</taxon>
        <taxon>Bacillati</taxon>
        <taxon>Actinomycetota</taxon>
        <taxon>Actinomycetes</taxon>
        <taxon>Mycobacteriales</taxon>
        <taxon>Nocardiaceae</taxon>
        <taxon>Nocardia</taxon>
    </lineage>
</organism>